<evidence type="ECO:0008006" key="3">
    <source>
        <dbReference type="Google" id="ProtNLM"/>
    </source>
</evidence>
<dbReference type="PANTHER" id="PTHR11161">
    <property type="entry name" value="O-ACYLTRANSFERASE"/>
    <property type="match status" value="1"/>
</dbReference>
<dbReference type="AlphaFoldDB" id="A0A1B6DWR7"/>
<proteinExistence type="predicted"/>
<keyword evidence="1" id="KW-0812">Transmembrane</keyword>
<gene>
    <name evidence="2" type="ORF">g.30434</name>
</gene>
<accession>A0A1B6DWR7</accession>
<dbReference type="InterPro" id="IPR052728">
    <property type="entry name" value="O2_lipid_transport_reg"/>
</dbReference>
<feature type="transmembrane region" description="Helical" evidence="1">
    <location>
        <begin position="92"/>
        <end position="113"/>
    </location>
</feature>
<keyword evidence="1" id="KW-1133">Transmembrane helix</keyword>
<feature type="non-terminal residue" evidence="2">
    <location>
        <position position="175"/>
    </location>
</feature>
<dbReference type="EMBL" id="GEDC01007175">
    <property type="protein sequence ID" value="JAS30123.1"/>
    <property type="molecule type" value="Transcribed_RNA"/>
</dbReference>
<keyword evidence="1" id="KW-0472">Membrane</keyword>
<protein>
    <recommendedName>
        <fullName evidence="3">Acyltransferase 3 domain-containing protein</fullName>
    </recommendedName>
</protein>
<feature type="transmembrane region" description="Helical" evidence="1">
    <location>
        <begin position="133"/>
        <end position="156"/>
    </location>
</feature>
<feature type="transmembrane region" description="Helical" evidence="1">
    <location>
        <begin position="36"/>
        <end position="60"/>
    </location>
</feature>
<feature type="non-terminal residue" evidence="2">
    <location>
        <position position="1"/>
    </location>
</feature>
<dbReference type="PANTHER" id="PTHR11161:SF0">
    <property type="entry name" value="O-ACYLTRANSFERASE LIKE PROTEIN"/>
    <property type="match status" value="1"/>
</dbReference>
<reference evidence="2" key="1">
    <citation type="submission" date="2015-12" db="EMBL/GenBank/DDBJ databases">
        <title>De novo transcriptome assembly of four potential Pierce s Disease insect vectors from Arizona vineyards.</title>
        <authorList>
            <person name="Tassone E.E."/>
        </authorList>
    </citation>
    <scope>NUCLEOTIDE SEQUENCE</scope>
</reference>
<organism evidence="2">
    <name type="scientific">Clastoptera arizonana</name>
    <name type="common">Arizona spittle bug</name>
    <dbReference type="NCBI Taxonomy" id="38151"/>
    <lineage>
        <taxon>Eukaryota</taxon>
        <taxon>Metazoa</taxon>
        <taxon>Ecdysozoa</taxon>
        <taxon>Arthropoda</taxon>
        <taxon>Hexapoda</taxon>
        <taxon>Insecta</taxon>
        <taxon>Pterygota</taxon>
        <taxon>Neoptera</taxon>
        <taxon>Paraneoptera</taxon>
        <taxon>Hemiptera</taxon>
        <taxon>Auchenorrhyncha</taxon>
        <taxon>Cercopoidea</taxon>
        <taxon>Clastopteridae</taxon>
        <taxon>Clastoptera</taxon>
    </lineage>
</organism>
<evidence type="ECO:0000256" key="1">
    <source>
        <dbReference type="SAM" id="Phobius"/>
    </source>
</evidence>
<sequence length="175" mass="19843">VETHWKTALGPLNSSARVTSRQCSTRAPEEMENKDYVAIFVLLTLLGLVLSASINDYIFCEGEKDKRHSMLSSFSLYKSISLLNRETNNNELSCLHGIRFLAAIWMVMGHRFLITYSVPSFNYAILEYYLEHWSSAIVLSSTLSTEIILLIAGLVVTNGFLSFKRSNETFNIPMF</sequence>
<evidence type="ECO:0000313" key="2">
    <source>
        <dbReference type="EMBL" id="JAS30123.1"/>
    </source>
</evidence>
<name>A0A1B6DWR7_9HEMI</name>